<accession>A0ABW1SBY4</accession>
<dbReference type="RefSeq" id="WP_377379825.1">
    <property type="nucleotide sequence ID" value="NZ_JBHSSW010000018.1"/>
</dbReference>
<feature type="compositionally biased region" description="Basic and acidic residues" evidence="1">
    <location>
        <begin position="66"/>
        <end position="95"/>
    </location>
</feature>
<evidence type="ECO:0000313" key="3">
    <source>
        <dbReference type="Proteomes" id="UP001596303"/>
    </source>
</evidence>
<dbReference type="Proteomes" id="UP001596303">
    <property type="component" value="Unassembled WGS sequence"/>
</dbReference>
<sequence>GAALGLTRAPETALERLQAARASRGAVDTPSSALERLQAARAGRGEDRGVEIERNIESAGHALTQQDRERERVLEQERALERQRAAEREGPSHER</sequence>
<evidence type="ECO:0000313" key="2">
    <source>
        <dbReference type="EMBL" id="MFC6199061.1"/>
    </source>
</evidence>
<comment type="caution">
    <text evidence="2">The sequence shown here is derived from an EMBL/GenBank/DDBJ whole genome shotgun (WGS) entry which is preliminary data.</text>
</comment>
<feature type="region of interest" description="Disordered" evidence="1">
    <location>
        <begin position="56"/>
        <end position="95"/>
    </location>
</feature>
<keyword evidence="3" id="KW-1185">Reference proteome</keyword>
<protein>
    <submittedName>
        <fullName evidence="2">Uncharacterized protein</fullName>
    </submittedName>
</protein>
<name>A0ABW1SBY4_9PROT</name>
<organism evidence="2 3">
    <name type="scientific">Ponticaulis profundi</name>
    <dbReference type="NCBI Taxonomy" id="2665222"/>
    <lineage>
        <taxon>Bacteria</taxon>
        <taxon>Pseudomonadati</taxon>
        <taxon>Pseudomonadota</taxon>
        <taxon>Alphaproteobacteria</taxon>
        <taxon>Hyphomonadales</taxon>
        <taxon>Hyphomonadaceae</taxon>
        <taxon>Ponticaulis</taxon>
    </lineage>
</organism>
<dbReference type="EMBL" id="JBHSSW010000018">
    <property type="protein sequence ID" value="MFC6199061.1"/>
    <property type="molecule type" value="Genomic_DNA"/>
</dbReference>
<evidence type="ECO:0000256" key="1">
    <source>
        <dbReference type="SAM" id="MobiDB-lite"/>
    </source>
</evidence>
<feature type="non-terminal residue" evidence="2">
    <location>
        <position position="1"/>
    </location>
</feature>
<gene>
    <name evidence="2" type="ORF">ACFQDM_13280</name>
</gene>
<reference evidence="3" key="1">
    <citation type="journal article" date="2019" name="Int. J. Syst. Evol. Microbiol.">
        <title>The Global Catalogue of Microorganisms (GCM) 10K type strain sequencing project: providing services to taxonomists for standard genome sequencing and annotation.</title>
        <authorList>
            <consortium name="The Broad Institute Genomics Platform"/>
            <consortium name="The Broad Institute Genome Sequencing Center for Infectious Disease"/>
            <person name="Wu L."/>
            <person name="Ma J."/>
        </authorList>
    </citation>
    <scope>NUCLEOTIDE SEQUENCE [LARGE SCALE GENOMIC DNA]</scope>
    <source>
        <strain evidence="3">CGMCC-1.15741</strain>
    </source>
</reference>
<proteinExistence type="predicted"/>